<keyword evidence="10" id="KW-0406">Ion transport</keyword>
<protein>
    <recommendedName>
        <fullName evidence="10">Fluoride-specific ion channel FluC</fullName>
    </recommendedName>
</protein>
<dbReference type="PANTHER" id="PTHR28259">
    <property type="entry name" value="FLUORIDE EXPORT PROTEIN 1-RELATED"/>
    <property type="match status" value="1"/>
</dbReference>
<evidence type="ECO:0000256" key="7">
    <source>
        <dbReference type="ARBA" id="ARBA00035120"/>
    </source>
</evidence>
<dbReference type="Pfam" id="PF02537">
    <property type="entry name" value="CRCB"/>
    <property type="match status" value="1"/>
</dbReference>
<keyword evidence="10" id="KW-0813">Transport</keyword>
<dbReference type="InterPro" id="IPR003691">
    <property type="entry name" value="FluC"/>
</dbReference>
<dbReference type="GO" id="GO:0005886">
    <property type="term" value="C:plasma membrane"/>
    <property type="evidence" value="ECO:0007669"/>
    <property type="project" value="UniProtKB-SubCell"/>
</dbReference>
<dbReference type="GO" id="GO:0140114">
    <property type="term" value="P:cellular detoxification of fluoride"/>
    <property type="evidence" value="ECO:0007669"/>
    <property type="project" value="UniProtKB-UniRule"/>
</dbReference>
<evidence type="ECO:0000256" key="10">
    <source>
        <dbReference type="HAMAP-Rule" id="MF_00454"/>
    </source>
</evidence>
<keyword evidence="5 10" id="KW-0472">Membrane</keyword>
<dbReference type="OrthoDB" id="5148600at2"/>
<keyword evidence="10" id="KW-0915">Sodium</keyword>
<dbReference type="AlphaFoldDB" id="A0A4R2R6N7"/>
<comment type="subcellular location">
    <subcellularLocation>
        <location evidence="1 10">Cell membrane</location>
        <topology evidence="1 10">Multi-pass membrane protein</topology>
    </subcellularLocation>
</comment>
<dbReference type="GO" id="GO:0046872">
    <property type="term" value="F:metal ion binding"/>
    <property type="evidence" value="ECO:0007669"/>
    <property type="project" value="UniProtKB-KW"/>
</dbReference>
<feature type="transmembrane region" description="Helical" evidence="10">
    <location>
        <begin position="95"/>
        <end position="122"/>
    </location>
</feature>
<keyword evidence="12" id="KW-1185">Reference proteome</keyword>
<evidence type="ECO:0000256" key="6">
    <source>
        <dbReference type="ARBA" id="ARBA00023303"/>
    </source>
</evidence>
<feature type="transmembrane region" description="Helical" evidence="10">
    <location>
        <begin position="65"/>
        <end position="83"/>
    </location>
</feature>
<dbReference type="HAMAP" id="MF_00454">
    <property type="entry name" value="FluC"/>
    <property type="match status" value="1"/>
</dbReference>
<dbReference type="Proteomes" id="UP000294911">
    <property type="component" value="Unassembled WGS sequence"/>
</dbReference>
<evidence type="ECO:0000256" key="9">
    <source>
        <dbReference type="ARBA" id="ARBA00049940"/>
    </source>
</evidence>
<evidence type="ECO:0000256" key="4">
    <source>
        <dbReference type="ARBA" id="ARBA00022989"/>
    </source>
</evidence>
<accession>A0A4R2R6N7</accession>
<dbReference type="GO" id="GO:0062054">
    <property type="term" value="F:fluoride channel activity"/>
    <property type="evidence" value="ECO:0007669"/>
    <property type="project" value="UniProtKB-UniRule"/>
</dbReference>
<name>A0A4R2R6N7_9PSEU</name>
<comment type="activity regulation">
    <text evidence="10">Na(+) is not transported, but it plays an essential structural role and its presence is essential for fluoride channel function.</text>
</comment>
<keyword evidence="4 10" id="KW-1133">Transmembrane helix</keyword>
<keyword evidence="6 10" id="KW-0407">Ion channel</keyword>
<comment type="catalytic activity">
    <reaction evidence="8">
        <text>fluoride(in) = fluoride(out)</text>
        <dbReference type="Rhea" id="RHEA:76159"/>
        <dbReference type="ChEBI" id="CHEBI:17051"/>
    </reaction>
    <physiologicalReaction direction="left-to-right" evidence="8">
        <dbReference type="Rhea" id="RHEA:76160"/>
    </physiologicalReaction>
</comment>
<organism evidence="11 12">
    <name type="scientific">Tamaricihabitans halophyticus</name>
    <dbReference type="NCBI Taxonomy" id="1262583"/>
    <lineage>
        <taxon>Bacteria</taxon>
        <taxon>Bacillati</taxon>
        <taxon>Actinomycetota</taxon>
        <taxon>Actinomycetes</taxon>
        <taxon>Pseudonocardiales</taxon>
        <taxon>Pseudonocardiaceae</taxon>
        <taxon>Tamaricihabitans</taxon>
    </lineage>
</organism>
<evidence type="ECO:0000313" key="12">
    <source>
        <dbReference type="Proteomes" id="UP000294911"/>
    </source>
</evidence>
<comment type="function">
    <text evidence="9 10">Fluoride-specific ion channel. Important for reducing fluoride concentration in the cell, thus reducing its toxicity.</text>
</comment>
<dbReference type="PANTHER" id="PTHR28259:SF1">
    <property type="entry name" value="FLUORIDE EXPORT PROTEIN 1-RELATED"/>
    <property type="match status" value="1"/>
</dbReference>
<feature type="binding site" evidence="10">
    <location>
        <position position="73"/>
    </location>
    <ligand>
        <name>Na(+)</name>
        <dbReference type="ChEBI" id="CHEBI:29101"/>
        <note>structural</note>
    </ligand>
</feature>
<keyword evidence="10" id="KW-0479">Metal-binding</keyword>
<keyword evidence="2 10" id="KW-1003">Cell membrane</keyword>
<evidence type="ECO:0000256" key="3">
    <source>
        <dbReference type="ARBA" id="ARBA00022692"/>
    </source>
</evidence>
<evidence type="ECO:0000256" key="8">
    <source>
        <dbReference type="ARBA" id="ARBA00035585"/>
    </source>
</evidence>
<evidence type="ECO:0000313" key="11">
    <source>
        <dbReference type="EMBL" id="TCP55291.1"/>
    </source>
</evidence>
<gene>
    <name evidence="10" type="primary">fluC</name>
    <name evidence="10" type="synonym">crcB</name>
    <name evidence="11" type="ORF">EV191_102503</name>
</gene>
<reference evidence="11 12" key="1">
    <citation type="submission" date="2019-03" db="EMBL/GenBank/DDBJ databases">
        <title>Genomic Encyclopedia of Type Strains, Phase IV (KMG-IV): sequencing the most valuable type-strain genomes for metagenomic binning, comparative biology and taxonomic classification.</title>
        <authorList>
            <person name="Goeker M."/>
        </authorList>
    </citation>
    <scope>NUCLEOTIDE SEQUENCE [LARGE SCALE GENOMIC DNA]</scope>
    <source>
        <strain evidence="11 12">DSM 45765</strain>
    </source>
</reference>
<evidence type="ECO:0000256" key="2">
    <source>
        <dbReference type="ARBA" id="ARBA00022475"/>
    </source>
</evidence>
<keyword evidence="3 10" id="KW-0812">Transmembrane</keyword>
<feature type="transmembrane region" description="Helical" evidence="10">
    <location>
        <begin position="36"/>
        <end position="58"/>
    </location>
</feature>
<proteinExistence type="inferred from homology"/>
<feature type="binding site" evidence="10">
    <location>
        <position position="76"/>
    </location>
    <ligand>
        <name>Na(+)</name>
        <dbReference type="ChEBI" id="CHEBI:29101"/>
        <note>structural</note>
    </ligand>
</feature>
<comment type="caution">
    <text evidence="11">The sequence shown here is derived from an EMBL/GenBank/DDBJ whole genome shotgun (WGS) entry which is preliminary data.</text>
</comment>
<sequence>MTVLLVAAGGAVGSVLRWWLDRLVGRSVGSRFPAGIWTVNVLGSFLLGVLTGAIWLGAPPESLRLFLGVGLCGSLTTFSTFSYDTIRLFVERARMLAALNVVGTVLAGCTAGAAGVLLSAAFH</sequence>
<evidence type="ECO:0000256" key="1">
    <source>
        <dbReference type="ARBA" id="ARBA00004651"/>
    </source>
</evidence>
<dbReference type="EMBL" id="SLXQ01000002">
    <property type="protein sequence ID" value="TCP55291.1"/>
    <property type="molecule type" value="Genomic_DNA"/>
</dbReference>
<dbReference type="RefSeq" id="WP_132876629.1">
    <property type="nucleotide sequence ID" value="NZ_SLXQ01000002.1"/>
</dbReference>
<comment type="similarity">
    <text evidence="7 10">Belongs to the fluoride channel Fluc/FEX (TC 1.A.43) family.</text>
</comment>
<evidence type="ECO:0000256" key="5">
    <source>
        <dbReference type="ARBA" id="ARBA00023136"/>
    </source>
</evidence>
<dbReference type="NCBIfam" id="TIGR00494">
    <property type="entry name" value="crcB"/>
    <property type="match status" value="1"/>
</dbReference>